<dbReference type="AlphaFoldDB" id="A0A2Z6S1U3"/>
<feature type="signal peptide" evidence="2">
    <location>
        <begin position="1"/>
        <end position="18"/>
    </location>
</feature>
<proteinExistence type="predicted"/>
<feature type="chain" id="PRO_5033340569" evidence="2">
    <location>
        <begin position="19"/>
        <end position="106"/>
    </location>
</feature>
<evidence type="ECO:0000256" key="1">
    <source>
        <dbReference type="SAM" id="MobiDB-lite"/>
    </source>
</evidence>
<dbReference type="Proteomes" id="UP000615446">
    <property type="component" value="Unassembled WGS sequence"/>
</dbReference>
<evidence type="ECO:0000313" key="5">
    <source>
        <dbReference type="Proteomes" id="UP000247702"/>
    </source>
</evidence>
<name>A0A2Z6S1U3_9GLOM</name>
<reference evidence="3 5" key="1">
    <citation type="submission" date="2017-11" db="EMBL/GenBank/DDBJ databases">
        <title>The genome of Rhizophagus clarus HR1 reveals common genetic basis of auxotrophy among arbuscular mycorrhizal fungi.</title>
        <authorList>
            <person name="Kobayashi Y."/>
        </authorList>
    </citation>
    <scope>NUCLEOTIDE SEQUENCE [LARGE SCALE GENOMIC DNA]</scope>
    <source>
        <strain evidence="3 5">HR1</strain>
    </source>
</reference>
<gene>
    <name evidence="4" type="ORF">RCL2_002056400</name>
    <name evidence="3" type="ORF">RclHR1_08130014</name>
</gene>
<evidence type="ECO:0000256" key="2">
    <source>
        <dbReference type="SAM" id="SignalP"/>
    </source>
</evidence>
<keyword evidence="2" id="KW-0732">Signal</keyword>
<feature type="region of interest" description="Disordered" evidence="1">
    <location>
        <begin position="45"/>
        <end position="106"/>
    </location>
</feature>
<organism evidence="3 5">
    <name type="scientific">Rhizophagus clarus</name>
    <dbReference type="NCBI Taxonomy" id="94130"/>
    <lineage>
        <taxon>Eukaryota</taxon>
        <taxon>Fungi</taxon>
        <taxon>Fungi incertae sedis</taxon>
        <taxon>Mucoromycota</taxon>
        <taxon>Glomeromycotina</taxon>
        <taxon>Glomeromycetes</taxon>
        <taxon>Glomerales</taxon>
        <taxon>Glomeraceae</taxon>
        <taxon>Rhizophagus</taxon>
    </lineage>
</organism>
<dbReference type="EMBL" id="BEXD01004219">
    <property type="protein sequence ID" value="GBC08471.1"/>
    <property type="molecule type" value="Genomic_DNA"/>
</dbReference>
<sequence>MLTFLFLISLLNKHLSNGQRTSADTNQRRLLQKVSCQGCWMLLKTGDGTTTSNKSDKGPKVPSIGKASTSNSKKNPPKKNKKGNSTATATGKKKSKSSKKKKLRSS</sequence>
<protein>
    <submittedName>
        <fullName evidence="3">Uncharacterized protein</fullName>
    </submittedName>
</protein>
<dbReference type="Proteomes" id="UP000247702">
    <property type="component" value="Unassembled WGS sequence"/>
</dbReference>
<dbReference type="EMBL" id="BLAL01000229">
    <property type="protein sequence ID" value="GES93812.1"/>
    <property type="molecule type" value="Genomic_DNA"/>
</dbReference>
<keyword evidence="5" id="KW-1185">Reference proteome</keyword>
<feature type="compositionally biased region" description="Basic residues" evidence="1">
    <location>
        <begin position="91"/>
        <end position="106"/>
    </location>
</feature>
<comment type="caution">
    <text evidence="3">The sequence shown here is derived from an EMBL/GenBank/DDBJ whole genome shotgun (WGS) entry which is preliminary data.</text>
</comment>
<evidence type="ECO:0000313" key="4">
    <source>
        <dbReference type="EMBL" id="GES93812.1"/>
    </source>
</evidence>
<evidence type="ECO:0000313" key="3">
    <source>
        <dbReference type="EMBL" id="GBC08471.1"/>
    </source>
</evidence>
<reference evidence="4" key="2">
    <citation type="submission" date="2019-10" db="EMBL/GenBank/DDBJ databases">
        <title>Conservation and host-specific expression of non-tandemly repeated heterogenous ribosome RNA gene in arbuscular mycorrhizal fungi.</title>
        <authorList>
            <person name="Maeda T."/>
            <person name="Kobayashi Y."/>
            <person name="Nakagawa T."/>
            <person name="Ezawa T."/>
            <person name="Yamaguchi K."/>
            <person name="Bino T."/>
            <person name="Nishimoto Y."/>
            <person name="Shigenobu S."/>
            <person name="Kawaguchi M."/>
        </authorList>
    </citation>
    <scope>NUCLEOTIDE SEQUENCE</scope>
    <source>
        <strain evidence="4">HR1</strain>
    </source>
</reference>
<accession>A0A2Z6S1U3</accession>